<evidence type="ECO:0000313" key="1">
    <source>
        <dbReference type="EMBL" id="KAL0395432.1"/>
    </source>
</evidence>
<sequence>MQVVARRWAGRATATLREIERIETKPKPEMQFEVAVTVNEAKRGGIIGNEAEVEVRLS</sequence>
<dbReference type="AlphaFoldDB" id="A0AAW2SSK6"/>
<protein>
    <submittedName>
        <fullName evidence="1">Uncharacterized protein</fullName>
    </submittedName>
</protein>
<comment type="caution">
    <text evidence="1">The sequence shown here is derived from an EMBL/GenBank/DDBJ whole genome shotgun (WGS) entry which is preliminary data.</text>
</comment>
<reference evidence="1" key="1">
    <citation type="submission" date="2020-06" db="EMBL/GenBank/DDBJ databases">
        <authorList>
            <person name="Li T."/>
            <person name="Hu X."/>
            <person name="Zhang T."/>
            <person name="Song X."/>
            <person name="Zhang H."/>
            <person name="Dai N."/>
            <person name="Sheng W."/>
            <person name="Hou X."/>
            <person name="Wei L."/>
        </authorList>
    </citation>
    <scope>NUCLEOTIDE SEQUENCE</scope>
    <source>
        <strain evidence="1">KEN1</strain>
        <tissue evidence="1">Leaf</tissue>
    </source>
</reference>
<organism evidence="1">
    <name type="scientific">Sesamum latifolium</name>
    <dbReference type="NCBI Taxonomy" id="2727402"/>
    <lineage>
        <taxon>Eukaryota</taxon>
        <taxon>Viridiplantae</taxon>
        <taxon>Streptophyta</taxon>
        <taxon>Embryophyta</taxon>
        <taxon>Tracheophyta</taxon>
        <taxon>Spermatophyta</taxon>
        <taxon>Magnoliopsida</taxon>
        <taxon>eudicotyledons</taxon>
        <taxon>Gunneridae</taxon>
        <taxon>Pentapetalae</taxon>
        <taxon>asterids</taxon>
        <taxon>lamiids</taxon>
        <taxon>Lamiales</taxon>
        <taxon>Pedaliaceae</taxon>
        <taxon>Sesamum</taxon>
    </lineage>
</organism>
<proteinExistence type="predicted"/>
<gene>
    <name evidence="1" type="ORF">Slati_4509400</name>
</gene>
<name>A0AAW2SSK6_9LAMI</name>
<accession>A0AAW2SSK6</accession>
<dbReference type="EMBL" id="JACGWN010000016">
    <property type="protein sequence ID" value="KAL0395432.1"/>
    <property type="molecule type" value="Genomic_DNA"/>
</dbReference>
<reference evidence="1" key="2">
    <citation type="journal article" date="2024" name="Plant">
        <title>Genomic evolution and insights into agronomic trait innovations of Sesamum species.</title>
        <authorList>
            <person name="Miao H."/>
            <person name="Wang L."/>
            <person name="Qu L."/>
            <person name="Liu H."/>
            <person name="Sun Y."/>
            <person name="Le M."/>
            <person name="Wang Q."/>
            <person name="Wei S."/>
            <person name="Zheng Y."/>
            <person name="Lin W."/>
            <person name="Duan Y."/>
            <person name="Cao H."/>
            <person name="Xiong S."/>
            <person name="Wang X."/>
            <person name="Wei L."/>
            <person name="Li C."/>
            <person name="Ma Q."/>
            <person name="Ju M."/>
            <person name="Zhao R."/>
            <person name="Li G."/>
            <person name="Mu C."/>
            <person name="Tian Q."/>
            <person name="Mei H."/>
            <person name="Zhang T."/>
            <person name="Gao T."/>
            <person name="Zhang H."/>
        </authorList>
    </citation>
    <scope>NUCLEOTIDE SEQUENCE</scope>
    <source>
        <strain evidence="1">KEN1</strain>
    </source>
</reference>